<organism evidence="1 2">
    <name type="scientific">Populus alba</name>
    <name type="common">White poplar</name>
    <dbReference type="NCBI Taxonomy" id="43335"/>
    <lineage>
        <taxon>Eukaryota</taxon>
        <taxon>Viridiplantae</taxon>
        <taxon>Streptophyta</taxon>
        <taxon>Embryophyta</taxon>
        <taxon>Tracheophyta</taxon>
        <taxon>Spermatophyta</taxon>
        <taxon>Magnoliopsida</taxon>
        <taxon>eudicotyledons</taxon>
        <taxon>Gunneridae</taxon>
        <taxon>Pentapetalae</taxon>
        <taxon>rosids</taxon>
        <taxon>fabids</taxon>
        <taxon>Malpighiales</taxon>
        <taxon>Salicaceae</taxon>
        <taxon>Saliceae</taxon>
        <taxon>Populus</taxon>
    </lineage>
</organism>
<gene>
    <name evidence="1" type="ORF">D5086_028306</name>
</gene>
<dbReference type="Proteomes" id="UP000309997">
    <property type="component" value="Unassembled WGS sequence"/>
</dbReference>
<name>A0ACC4AYS3_POPAL</name>
<comment type="caution">
    <text evidence="1">The sequence shown here is derived from an EMBL/GenBank/DDBJ whole genome shotgun (WGS) entry which is preliminary data.</text>
</comment>
<accession>A0ACC4AYS3</accession>
<protein>
    <submittedName>
        <fullName evidence="1">Uncharacterized protein</fullName>
    </submittedName>
</protein>
<keyword evidence="2" id="KW-1185">Reference proteome</keyword>
<evidence type="ECO:0000313" key="1">
    <source>
        <dbReference type="EMBL" id="KAL3571057.1"/>
    </source>
</evidence>
<reference evidence="1 2" key="1">
    <citation type="journal article" date="2024" name="Plant Biotechnol. J.">
        <title>Genome and CRISPR/Cas9 system of a widespread forest tree (Populus alba) in the world.</title>
        <authorList>
            <person name="Liu Y.J."/>
            <person name="Jiang P.F."/>
            <person name="Han X.M."/>
            <person name="Li X.Y."/>
            <person name="Wang H.M."/>
            <person name="Wang Y.J."/>
            <person name="Wang X.X."/>
            <person name="Zeng Q.Y."/>
        </authorList>
    </citation>
    <scope>NUCLEOTIDE SEQUENCE [LARGE SCALE GENOMIC DNA]</scope>
    <source>
        <strain evidence="2">cv. PAL-ZL1</strain>
    </source>
</reference>
<proteinExistence type="predicted"/>
<evidence type="ECO:0000313" key="2">
    <source>
        <dbReference type="Proteomes" id="UP000309997"/>
    </source>
</evidence>
<dbReference type="EMBL" id="RCHU02000015">
    <property type="protein sequence ID" value="KAL3571057.1"/>
    <property type="molecule type" value="Genomic_DNA"/>
</dbReference>
<sequence length="238" mass="27112">MGVDYYNILKVNRNASEDDLRKSYKRLAMIWHPDKNPTAKRTEAEAKFKQISEAYDVLSDPQKRQIYDLYGEEGLKSGQCPPPPPSTSRHYFQRQHPNPSFRFKPRDAEDIYEELFGSESAGANGCYADSRFWVLCALNGIGGLPSIRRALPGRVFCFGPGKPALLKGRNASGPIVPLAHTTAETHVGRHLNILLDYRTRFLTWKVDIFVFPFSFWIWALEFGRKAENETLKNKRGSA</sequence>